<feature type="region of interest" description="Disordered" evidence="1">
    <location>
        <begin position="1"/>
        <end position="31"/>
    </location>
</feature>
<evidence type="ECO:0000313" key="3">
    <source>
        <dbReference type="EMBL" id="RDS77497.1"/>
    </source>
</evidence>
<dbReference type="InterPro" id="IPR008571">
    <property type="entry name" value="HerA-like"/>
</dbReference>
<name>A0A395LM76_9SPHN</name>
<dbReference type="PANTHER" id="PTHR42957">
    <property type="entry name" value="HELICASE MJ1565-RELATED"/>
    <property type="match status" value="1"/>
</dbReference>
<dbReference type="EMBL" id="QRBB01000001">
    <property type="protein sequence ID" value="RDS77497.1"/>
    <property type="molecule type" value="Genomic_DNA"/>
</dbReference>
<keyword evidence="4" id="KW-1185">Reference proteome</keyword>
<evidence type="ECO:0000313" key="4">
    <source>
        <dbReference type="Proteomes" id="UP000254101"/>
    </source>
</evidence>
<organism evidence="3 4">
    <name type="scientific">Alteriqipengyuania lutimaris</name>
    <dbReference type="NCBI Taxonomy" id="1538146"/>
    <lineage>
        <taxon>Bacteria</taxon>
        <taxon>Pseudomonadati</taxon>
        <taxon>Pseudomonadota</taxon>
        <taxon>Alphaproteobacteria</taxon>
        <taxon>Sphingomonadales</taxon>
        <taxon>Erythrobacteraceae</taxon>
        <taxon>Alteriqipengyuania</taxon>
    </lineage>
</organism>
<dbReference type="InterPro" id="IPR002789">
    <property type="entry name" value="HerA_central"/>
</dbReference>
<sequence length="561" mass="60921">MTDLAGHDFRQGKAATASGDHTGVPRAHSNTSRPIGVVLDVSGAGAIVALDTERLTECSQDEDPALALAGQVGSQVKIRAGADWLLGTVRNQRRDRRGTGGIIAEVDFLGEGAEEKLTGRIRGFRRGVTRYPVPGGMVFAASTDDLRSVFASDGRDFIEVGTVFPTRDIRAGLYIDPLLGKHFALLGSTGTGKSTSTALLLHRIIEAAPHGHVIMVDPHGEYASAFKESGAILDVGNLKMPYWLMNFEEHCEILLTSRGNDRQVDADILAKCLLAARSKNRLAEGLAKITVDSPVPYLLSDLSAALSKEMSDLDKATGTAPYMRIKTKLDELKSDPRYQFMFSGMLVGDTMTEFLARILRLPTDGKPISIIDVSGVPSDITSTVVAVLSRLVFDYATWARDERTRPILLVCEEAHRYVPSEANFESSAVGKVLSRIAKEGRKYGVSLGLVTQRPSDLAEGVLSQCGTIISMRLNNERDQAFVKAAMPEGARGFLDSIPALRNRECVICGEGAAVPMRVTFDTLEEAKRPASEDPSFSALWRQSGGEEDALHRIVQRWRSHV</sequence>
<dbReference type="PANTHER" id="PTHR42957:SF1">
    <property type="entry name" value="HELICASE MJ1565-RELATED"/>
    <property type="match status" value="1"/>
</dbReference>
<feature type="compositionally biased region" description="Basic and acidic residues" evidence="1">
    <location>
        <begin position="1"/>
        <end position="11"/>
    </location>
</feature>
<gene>
    <name evidence="3" type="ORF">DL238_07695</name>
</gene>
<comment type="caution">
    <text evidence="3">The sequence shown here is derived from an EMBL/GenBank/DDBJ whole genome shotgun (WGS) entry which is preliminary data.</text>
</comment>
<evidence type="ECO:0000256" key="1">
    <source>
        <dbReference type="SAM" id="MobiDB-lite"/>
    </source>
</evidence>
<feature type="domain" description="Helicase HerA central" evidence="2">
    <location>
        <begin position="158"/>
        <end position="392"/>
    </location>
</feature>
<reference evidence="3 4" key="1">
    <citation type="submission" date="2018-07" db="EMBL/GenBank/DDBJ databases">
        <title>Erythrobacter nanhaiensis sp. nov., a novel member of the genus Erythrobacter isolated from the South China Sea.</title>
        <authorList>
            <person name="Chen X."/>
            <person name="Liu J."/>
        </authorList>
    </citation>
    <scope>NUCLEOTIDE SEQUENCE [LARGE SCALE GENOMIC DNA]</scope>
    <source>
        <strain evidence="3 4">S-5</strain>
    </source>
</reference>
<dbReference type="SUPFAM" id="SSF52540">
    <property type="entry name" value="P-loop containing nucleoside triphosphate hydrolases"/>
    <property type="match status" value="1"/>
</dbReference>
<dbReference type="RefSeq" id="WP_115491717.1">
    <property type="nucleotide sequence ID" value="NZ_JACHWW010000001.1"/>
</dbReference>
<dbReference type="CDD" id="cd01127">
    <property type="entry name" value="TrwB_TraG_TraD_VirD4"/>
    <property type="match status" value="1"/>
</dbReference>
<dbReference type="Proteomes" id="UP000254101">
    <property type="component" value="Unassembled WGS sequence"/>
</dbReference>
<dbReference type="InterPro" id="IPR027417">
    <property type="entry name" value="P-loop_NTPase"/>
</dbReference>
<proteinExistence type="predicted"/>
<dbReference type="AlphaFoldDB" id="A0A395LM76"/>
<protein>
    <submittedName>
        <fullName evidence="3">DUF87 domain-containing protein</fullName>
    </submittedName>
</protein>
<dbReference type="Gene3D" id="3.40.50.300">
    <property type="entry name" value="P-loop containing nucleotide triphosphate hydrolases"/>
    <property type="match status" value="2"/>
</dbReference>
<evidence type="ECO:0000259" key="2">
    <source>
        <dbReference type="Pfam" id="PF01935"/>
    </source>
</evidence>
<accession>A0A395LM76</accession>
<dbReference type="OrthoDB" id="9806951at2"/>
<dbReference type="Pfam" id="PF01935">
    <property type="entry name" value="DUF87"/>
    <property type="match status" value="1"/>
</dbReference>